<keyword evidence="1" id="KW-0472">Membrane</keyword>
<dbReference type="EMBL" id="MU001670">
    <property type="protein sequence ID" value="KAF2462363.1"/>
    <property type="molecule type" value="Genomic_DNA"/>
</dbReference>
<name>A0A6A6PG63_9PEZI</name>
<dbReference type="Proteomes" id="UP000799766">
    <property type="component" value="Unassembled WGS sequence"/>
</dbReference>
<gene>
    <name evidence="2" type="ORF">BDY21DRAFT_12996</name>
</gene>
<dbReference type="OrthoDB" id="2391627at2759"/>
<keyword evidence="3" id="KW-1185">Reference proteome</keyword>
<dbReference type="InterPro" id="IPR019182">
    <property type="entry name" value="Cytochrome_b-c1_su10_fun"/>
</dbReference>
<evidence type="ECO:0000256" key="1">
    <source>
        <dbReference type="SAM" id="Phobius"/>
    </source>
</evidence>
<protein>
    <submittedName>
        <fullName evidence="2">Ubiquinol-cytochrome-c reductase complex subunit-domain-containing protein</fullName>
    </submittedName>
</protein>
<dbReference type="GO" id="GO:0006122">
    <property type="term" value="P:mitochondrial electron transport, ubiquinol to cytochrome c"/>
    <property type="evidence" value="ECO:0007669"/>
    <property type="project" value="InterPro"/>
</dbReference>
<dbReference type="PANTHER" id="PTHR28254">
    <property type="entry name" value="CYTOCHROME B-C1 COMPLEX SUBUNIT 10"/>
    <property type="match status" value="1"/>
</dbReference>
<sequence length="170" mass="19279">MPWCKQWASVDLFSNAQASPRHLSVYPPHLTADFRQLYLPDKPPLPASYGLFSLYIQQNYLFMAMPRAILRLRPTTSMFSNARPLMMRRSYTAYQSPHGPKYKIQRNIDGITLGSARAYGQIAAGMGGVVAFFALFFFAEVPRVAKDIMQKVPVIGPMFEKEVPPEDNPF</sequence>
<organism evidence="2 3">
    <name type="scientific">Lineolata rhizophorae</name>
    <dbReference type="NCBI Taxonomy" id="578093"/>
    <lineage>
        <taxon>Eukaryota</taxon>
        <taxon>Fungi</taxon>
        <taxon>Dikarya</taxon>
        <taxon>Ascomycota</taxon>
        <taxon>Pezizomycotina</taxon>
        <taxon>Dothideomycetes</taxon>
        <taxon>Dothideomycetes incertae sedis</taxon>
        <taxon>Lineolatales</taxon>
        <taxon>Lineolataceae</taxon>
        <taxon>Lineolata</taxon>
    </lineage>
</organism>
<dbReference type="Pfam" id="PF09796">
    <property type="entry name" value="QCR10"/>
    <property type="match status" value="1"/>
</dbReference>
<dbReference type="GO" id="GO:0005739">
    <property type="term" value="C:mitochondrion"/>
    <property type="evidence" value="ECO:0007669"/>
    <property type="project" value="GOC"/>
</dbReference>
<accession>A0A6A6PG63</accession>
<keyword evidence="1" id="KW-0812">Transmembrane</keyword>
<proteinExistence type="predicted"/>
<keyword evidence="1" id="KW-1133">Transmembrane helix</keyword>
<evidence type="ECO:0000313" key="2">
    <source>
        <dbReference type="EMBL" id="KAF2462363.1"/>
    </source>
</evidence>
<dbReference type="AlphaFoldDB" id="A0A6A6PG63"/>
<reference evidence="2" key="1">
    <citation type="journal article" date="2020" name="Stud. Mycol.">
        <title>101 Dothideomycetes genomes: a test case for predicting lifestyles and emergence of pathogens.</title>
        <authorList>
            <person name="Haridas S."/>
            <person name="Albert R."/>
            <person name="Binder M."/>
            <person name="Bloem J."/>
            <person name="Labutti K."/>
            <person name="Salamov A."/>
            <person name="Andreopoulos B."/>
            <person name="Baker S."/>
            <person name="Barry K."/>
            <person name="Bills G."/>
            <person name="Bluhm B."/>
            <person name="Cannon C."/>
            <person name="Castanera R."/>
            <person name="Culley D."/>
            <person name="Daum C."/>
            <person name="Ezra D."/>
            <person name="Gonzalez J."/>
            <person name="Henrissat B."/>
            <person name="Kuo A."/>
            <person name="Liang C."/>
            <person name="Lipzen A."/>
            <person name="Lutzoni F."/>
            <person name="Magnuson J."/>
            <person name="Mondo S."/>
            <person name="Nolan M."/>
            <person name="Ohm R."/>
            <person name="Pangilinan J."/>
            <person name="Park H.-J."/>
            <person name="Ramirez L."/>
            <person name="Alfaro M."/>
            <person name="Sun H."/>
            <person name="Tritt A."/>
            <person name="Yoshinaga Y."/>
            <person name="Zwiers L.-H."/>
            <person name="Turgeon B."/>
            <person name="Goodwin S."/>
            <person name="Spatafora J."/>
            <person name="Crous P."/>
            <person name="Grigoriev I."/>
        </authorList>
    </citation>
    <scope>NUCLEOTIDE SEQUENCE</scope>
    <source>
        <strain evidence="2">ATCC 16933</strain>
    </source>
</reference>
<dbReference type="PANTHER" id="PTHR28254:SF1">
    <property type="entry name" value="CYTOCHROME B-C1 COMPLEX SUBUNIT 10, MITOCHONDRIAL"/>
    <property type="match status" value="1"/>
</dbReference>
<evidence type="ECO:0000313" key="3">
    <source>
        <dbReference type="Proteomes" id="UP000799766"/>
    </source>
</evidence>
<feature type="transmembrane region" description="Helical" evidence="1">
    <location>
        <begin position="118"/>
        <end position="139"/>
    </location>
</feature>